<feature type="transmembrane region" description="Helical" evidence="8">
    <location>
        <begin position="153"/>
        <end position="171"/>
    </location>
</feature>
<dbReference type="GO" id="GO:1904659">
    <property type="term" value="P:D-glucose transmembrane transport"/>
    <property type="evidence" value="ECO:0007669"/>
    <property type="project" value="TreeGrafter"/>
</dbReference>
<dbReference type="InterPro" id="IPR003663">
    <property type="entry name" value="Sugar/inositol_transpt"/>
</dbReference>
<dbReference type="InterPro" id="IPR005829">
    <property type="entry name" value="Sugar_transporter_CS"/>
</dbReference>
<dbReference type="GO" id="GO:0016020">
    <property type="term" value="C:membrane"/>
    <property type="evidence" value="ECO:0007669"/>
    <property type="project" value="UniProtKB-SubCell"/>
</dbReference>
<dbReference type="PANTHER" id="PTHR48023">
    <property type="entry name" value="D-XYLOSE-PROTON SYMPORTER-LIKE 2"/>
    <property type="match status" value="1"/>
</dbReference>
<feature type="transmembrane region" description="Helical" evidence="8">
    <location>
        <begin position="444"/>
        <end position="462"/>
    </location>
</feature>
<dbReference type="Gene3D" id="1.20.1250.20">
    <property type="entry name" value="MFS general substrate transporter like domains"/>
    <property type="match status" value="1"/>
</dbReference>
<keyword evidence="4 8" id="KW-0812">Transmembrane</keyword>
<proteinExistence type="inferred from homology"/>
<dbReference type="SUPFAM" id="SSF103473">
    <property type="entry name" value="MFS general substrate transporter"/>
    <property type="match status" value="1"/>
</dbReference>
<feature type="transmembrane region" description="Helical" evidence="8">
    <location>
        <begin position="21"/>
        <end position="42"/>
    </location>
</feature>
<evidence type="ECO:0000256" key="6">
    <source>
        <dbReference type="ARBA" id="ARBA00023136"/>
    </source>
</evidence>
<dbReference type="InterPro" id="IPR020846">
    <property type="entry name" value="MFS_dom"/>
</dbReference>
<comment type="similarity">
    <text evidence="2 7">Belongs to the major facilitator superfamily. Sugar transporter (TC 2.A.1.1) family.</text>
</comment>
<feature type="domain" description="Major facilitator superfamily (MFS) profile" evidence="9">
    <location>
        <begin position="20"/>
        <end position="466"/>
    </location>
</feature>
<keyword evidence="11" id="KW-1185">Reference proteome</keyword>
<dbReference type="PROSITE" id="PS00217">
    <property type="entry name" value="SUGAR_TRANSPORT_2"/>
    <property type="match status" value="1"/>
</dbReference>
<dbReference type="Proteomes" id="UP001190700">
    <property type="component" value="Unassembled WGS sequence"/>
</dbReference>
<dbReference type="InterPro" id="IPR036259">
    <property type="entry name" value="MFS_trans_sf"/>
</dbReference>
<evidence type="ECO:0000256" key="3">
    <source>
        <dbReference type="ARBA" id="ARBA00022448"/>
    </source>
</evidence>
<dbReference type="PROSITE" id="PS50850">
    <property type="entry name" value="MFS"/>
    <property type="match status" value="1"/>
</dbReference>
<dbReference type="Pfam" id="PF00083">
    <property type="entry name" value="Sugar_tr"/>
    <property type="match status" value="1"/>
</dbReference>
<evidence type="ECO:0000259" key="9">
    <source>
        <dbReference type="PROSITE" id="PS50850"/>
    </source>
</evidence>
<evidence type="ECO:0000256" key="1">
    <source>
        <dbReference type="ARBA" id="ARBA00004141"/>
    </source>
</evidence>
<dbReference type="EMBL" id="LGRX02003475">
    <property type="protein sequence ID" value="KAK3282185.1"/>
    <property type="molecule type" value="Genomic_DNA"/>
</dbReference>
<evidence type="ECO:0000256" key="5">
    <source>
        <dbReference type="ARBA" id="ARBA00022989"/>
    </source>
</evidence>
<evidence type="ECO:0000313" key="10">
    <source>
        <dbReference type="EMBL" id="KAK3282185.1"/>
    </source>
</evidence>
<feature type="transmembrane region" description="Helical" evidence="8">
    <location>
        <begin position="183"/>
        <end position="202"/>
    </location>
</feature>
<gene>
    <name evidence="10" type="ORF">CYMTET_10066</name>
</gene>
<evidence type="ECO:0000256" key="4">
    <source>
        <dbReference type="ARBA" id="ARBA00022692"/>
    </source>
</evidence>
<feature type="transmembrane region" description="Helical" evidence="8">
    <location>
        <begin position="62"/>
        <end position="79"/>
    </location>
</feature>
<evidence type="ECO:0000256" key="8">
    <source>
        <dbReference type="SAM" id="Phobius"/>
    </source>
</evidence>
<dbReference type="PANTHER" id="PTHR48023:SF4">
    <property type="entry name" value="D-XYLOSE-PROTON SYMPORTER-LIKE 2"/>
    <property type="match status" value="1"/>
</dbReference>
<comment type="caution">
    <text evidence="10">The sequence shown here is derived from an EMBL/GenBank/DDBJ whole genome shotgun (WGS) entry which is preliminary data.</text>
</comment>
<feature type="transmembrane region" description="Helical" evidence="8">
    <location>
        <begin position="116"/>
        <end position="141"/>
    </location>
</feature>
<feature type="transmembrane region" description="Helical" evidence="8">
    <location>
        <begin position="412"/>
        <end position="438"/>
    </location>
</feature>
<organism evidence="10 11">
    <name type="scientific">Cymbomonas tetramitiformis</name>
    <dbReference type="NCBI Taxonomy" id="36881"/>
    <lineage>
        <taxon>Eukaryota</taxon>
        <taxon>Viridiplantae</taxon>
        <taxon>Chlorophyta</taxon>
        <taxon>Pyramimonadophyceae</taxon>
        <taxon>Pyramimonadales</taxon>
        <taxon>Pyramimonadaceae</taxon>
        <taxon>Cymbomonas</taxon>
    </lineage>
</organism>
<name>A0AAE0LEU3_9CHLO</name>
<dbReference type="InterPro" id="IPR005828">
    <property type="entry name" value="MFS_sugar_transport-like"/>
</dbReference>
<sequence>MGAPAEKGPYSDLNTRVFSGFLFPALGGLLFGYDIGATSFAFSDDQAAKDLSITDDALKGTMTAMSLYGALAISVFLYFFGDAIGRKKEMLAASVLYIAGSVLSFATPISDKNTGVAWLASSRFIYGLGIGCAMHSVPVYISEMAPSSVRGMLVSLKEAVIVVGMLLGYSAGALFNHAHGWKIAYLGGALFAFVFGIGCTFLPDSPRWLILRSLSQPDRYSTKAQEALQWFRTSFDENQVESELAEVRDTLAGQEVGTFAELLKAKRQMIVGNGLLLFQQITCQPSVLYYSVTIFKSAGFGSSSSTIASVGVAAVKLVATMVAGLRVDQYGRRPLLLVGTTGIMLSLFGMGLAFQLGYEDGTGDSDGSLTKVWGMVCVGCVLVLVTSYQIGFGPISWLMISEVFPLRIRGMALSVGSMVNFGGNIIVANTFPVVLSALGSGPSFFMFSVIAAVAIVFIHFVIPETKGKTLEEIEEMMSSDEQRSSKDLTHNLLGKATLV</sequence>
<dbReference type="GO" id="GO:0022857">
    <property type="term" value="F:transmembrane transporter activity"/>
    <property type="evidence" value="ECO:0007669"/>
    <property type="project" value="InterPro"/>
</dbReference>
<feature type="transmembrane region" description="Helical" evidence="8">
    <location>
        <begin position="91"/>
        <end position="110"/>
    </location>
</feature>
<keyword evidence="6 8" id="KW-0472">Membrane</keyword>
<dbReference type="NCBIfam" id="TIGR00879">
    <property type="entry name" value="SP"/>
    <property type="match status" value="1"/>
</dbReference>
<evidence type="ECO:0000313" key="11">
    <source>
        <dbReference type="Proteomes" id="UP001190700"/>
    </source>
</evidence>
<evidence type="ECO:0000256" key="2">
    <source>
        <dbReference type="ARBA" id="ARBA00010992"/>
    </source>
</evidence>
<keyword evidence="3 7" id="KW-0813">Transport</keyword>
<keyword evidence="10" id="KW-0762">Sugar transport</keyword>
<keyword evidence="5 8" id="KW-1133">Transmembrane helix</keyword>
<dbReference type="InterPro" id="IPR050820">
    <property type="entry name" value="MFS_Sugar_Transporter"/>
</dbReference>
<dbReference type="AlphaFoldDB" id="A0AAE0LEU3"/>
<accession>A0AAE0LEU3</accession>
<reference evidence="10 11" key="1">
    <citation type="journal article" date="2015" name="Genome Biol. Evol.">
        <title>Comparative Genomics of a Bacterivorous Green Alga Reveals Evolutionary Causalities and Consequences of Phago-Mixotrophic Mode of Nutrition.</title>
        <authorList>
            <person name="Burns J.A."/>
            <person name="Paasch A."/>
            <person name="Narechania A."/>
            <person name="Kim E."/>
        </authorList>
    </citation>
    <scope>NUCLEOTIDE SEQUENCE [LARGE SCALE GENOMIC DNA]</scope>
    <source>
        <strain evidence="10 11">PLY_AMNH</strain>
    </source>
</reference>
<feature type="transmembrane region" description="Helical" evidence="8">
    <location>
        <begin position="373"/>
        <end position="400"/>
    </location>
</feature>
<feature type="transmembrane region" description="Helical" evidence="8">
    <location>
        <begin position="335"/>
        <end position="358"/>
    </location>
</feature>
<protein>
    <submittedName>
        <fullName evidence="10">Vacuolar glucose transporter 1</fullName>
    </submittedName>
</protein>
<comment type="subcellular location">
    <subcellularLocation>
        <location evidence="1">Membrane</location>
        <topology evidence="1">Multi-pass membrane protein</topology>
    </subcellularLocation>
</comment>
<evidence type="ECO:0000256" key="7">
    <source>
        <dbReference type="RuleBase" id="RU003346"/>
    </source>
</evidence>
<dbReference type="PRINTS" id="PR00171">
    <property type="entry name" value="SUGRTRNSPORT"/>
</dbReference>